<dbReference type="EMBL" id="MU274924">
    <property type="protein sequence ID" value="KAI0086366.1"/>
    <property type="molecule type" value="Genomic_DNA"/>
</dbReference>
<accession>A0ACB8TWQ1</accession>
<sequence length="172" mass="18474">MMRTSSLFFGGGDDGRGVAIAARCMWSIVMGVRDKAVDPFVASGRSTRSDVRWWQMNKKCESVGGFSSKNVFKRANDGRSAREKMEAPRCSGGRQRQSLSLSRGDKVASKGSTTTTTANSLSQTLLGGPGGGYSIKATWQAWWRRTDCRSPAATLSASTSTLMQGKPAMGTM</sequence>
<evidence type="ECO:0000313" key="1">
    <source>
        <dbReference type="EMBL" id="KAI0086366.1"/>
    </source>
</evidence>
<organism evidence="1 2">
    <name type="scientific">Irpex rosettiformis</name>
    <dbReference type="NCBI Taxonomy" id="378272"/>
    <lineage>
        <taxon>Eukaryota</taxon>
        <taxon>Fungi</taxon>
        <taxon>Dikarya</taxon>
        <taxon>Basidiomycota</taxon>
        <taxon>Agaricomycotina</taxon>
        <taxon>Agaricomycetes</taxon>
        <taxon>Polyporales</taxon>
        <taxon>Irpicaceae</taxon>
        <taxon>Irpex</taxon>
    </lineage>
</organism>
<proteinExistence type="predicted"/>
<keyword evidence="2" id="KW-1185">Reference proteome</keyword>
<gene>
    <name evidence="1" type="ORF">BDY19DRAFT_357173</name>
</gene>
<name>A0ACB8TWQ1_9APHY</name>
<comment type="caution">
    <text evidence="1">The sequence shown here is derived from an EMBL/GenBank/DDBJ whole genome shotgun (WGS) entry which is preliminary data.</text>
</comment>
<reference evidence="1" key="1">
    <citation type="journal article" date="2021" name="Environ. Microbiol.">
        <title>Gene family expansions and transcriptome signatures uncover fungal adaptations to wood decay.</title>
        <authorList>
            <person name="Hage H."/>
            <person name="Miyauchi S."/>
            <person name="Viragh M."/>
            <person name="Drula E."/>
            <person name="Min B."/>
            <person name="Chaduli D."/>
            <person name="Navarro D."/>
            <person name="Favel A."/>
            <person name="Norest M."/>
            <person name="Lesage-Meessen L."/>
            <person name="Balint B."/>
            <person name="Merenyi Z."/>
            <person name="de Eugenio L."/>
            <person name="Morin E."/>
            <person name="Martinez A.T."/>
            <person name="Baldrian P."/>
            <person name="Stursova M."/>
            <person name="Martinez M.J."/>
            <person name="Novotny C."/>
            <person name="Magnuson J.K."/>
            <person name="Spatafora J.W."/>
            <person name="Maurice S."/>
            <person name="Pangilinan J."/>
            <person name="Andreopoulos W."/>
            <person name="LaButti K."/>
            <person name="Hundley H."/>
            <person name="Na H."/>
            <person name="Kuo A."/>
            <person name="Barry K."/>
            <person name="Lipzen A."/>
            <person name="Henrissat B."/>
            <person name="Riley R."/>
            <person name="Ahrendt S."/>
            <person name="Nagy L.G."/>
            <person name="Grigoriev I.V."/>
            <person name="Martin F."/>
            <person name="Rosso M.N."/>
        </authorList>
    </citation>
    <scope>NUCLEOTIDE SEQUENCE</scope>
    <source>
        <strain evidence="1">CBS 384.51</strain>
    </source>
</reference>
<protein>
    <submittedName>
        <fullName evidence="1">Uncharacterized protein</fullName>
    </submittedName>
</protein>
<dbReference type="Proteomes" id="UP001055072">
    <property type="component" value="Unassembled WGS sequence"/>
</dbReference>
<evidence type="ECO:0000313" key="2">
    <source>
        <dbReference type="Proteomes" id="UP001055072"/>
    </source>
</evidence>